<evidence type="ECO:0000313" key="3">
    <source>
        <dbReference type="EMBL" id="ORE10323.1"/>
    </source>
</evidence>
<feature type="region of interest" description="Disordered" evidence="1">
    <location>
        <begin position="247"/>
        <end position="274"/>
    </location>
</feature>
<name>A0A1X0RE25_RHIZD</name>
<gene>
    <name evidence="3" type="ORF">BCV72DRAFT_301914</name>
</gene>
<feature type="region of interest" description="Disordered" evidence="1">
    <location>
        <begin position="86"/>
        <end position="138"/>
    </location>
</feature>
<keyword evidence="2" id="KW-1133">Transmembrane helix</keyword>
<reference evidence="3" key="1">
    <citation type="journal article" date="2016" name="Proc. Natl. Acad. Sci. U.S.A.">
        <title>Lipid metabolic changes in an early divergent fungus govern the establishment of a mutualistic symbiosis with endobacteria.</title>
        <authorList>
            <person name="Lastovetsky O.A."/>
            <person name="Gaspar M.L."/>
            <person name="Mondo S.J."/>
            <person name="LaButti K.M."/>
            <person name="Sandor L."/>
            <person name="Grigoriev I.V."/>
            <person name="Henry S.A."/>
            <person name="Pawlowska T.E."/>
        </authorList>
    </citation>
    <scope>NUCLEOTIDE SEQUENCE [LARGE SCALE GENOMIC DNA]</scope>
    <source>
        <strain evidence="3">ATCC 52814</strain>
    </source>
</reference>
<dbReference type="OrthoDB" id="2280875at2759"/>
<protein>
    <submittedName>
        <fullName evidence="3">Uncharacterized protein</fullName>
    </submittedName>
</protein>
<dbReference type="AlphaFoldDB" id="A0A1X0RE25"/>
<evidence type="ECO:0000256" key="1">
    <source>
        <dbReference type="SAM" id="MobiDB-lite"/>
    </source>
</evidence>
<feature type="compositionally biased region" description="Basic residues" evidence="1">
    <location>
        <begin position="88"/>
        <end position="111"/>
    </location>
</feature>
<feature type="transmembrane region" description="Helical" evidence="2">
    <location>
        <begin position="45"/>
        <end position="63"/>
    </location>
</feature>
<proteinExistence type="predicted"/>
<organism evidence="3">
    <name type="scientific">Rhizopus microsporus var. microsporus</name>
    <dbReference type="NCBI Taxonomy" id="86635"/>
    <lineage>
        <taxon>Eukaryota</taxon>
        <taxon>Fungi</taxon>
        <taxon>Fungi incertae sedis</taxon>
        <taxon>Mucoromycota</taxon>
        <taxon>Mucoromycotina</taxon>
        <taxon>Mucoromycetes</taxon>
        <taxon>Mucorales</taxon>
        <taxon>Mucorineae</taxon>
        <taxon>Rhizopodaceae</taxon>
        <taxon>Rhizopus</taxon>
    </lineage>
</organism>
<accession>A0A1X0RE25</accession>
<sequence>MRHIRGLQILSLVVLSPLIICLLALLSILALPIYSVLKPTLSRLVPTKTILCFFVLFLVVTLFKTRRTVKIKEPLEFYDQPITEKPTKKQLKKRKPKKNKQYKKKDKHTKQQPKDSKITQLEQDMDEEEQDMEEEQIDEHMDEEDVNYAPVTPLQNSPEQSDNEMTVKKNNNWYSPFSTGLDLDILPKFTMDQYKIHSTKNACTSPLIPNILYHHPHLHPSSPPSPPLSHHHHSKIELLENHPFISTSSSHHHHYNNHWGPIGENKSKSSLTLK</sequence>
<dbReference type="EMBL" id="KV921866">
    <property type="protein sequence ID" value="ORE10323.1"/>
    <property type="molecule type" value="Genomic_DNA"/>
</dbReference>
<keyword evidence="2" id="KW-0812">Transmembrane</keyword>
<dbReference type="VEuPathDB" id="FungiDB:BCV72DRAFT_301914"/>
<feature type="compositionally biased region" description="Acidic residues" evidence="1">
    <location>
        <begin position="123"/>
        <end position="138"/>
    </location>
</feature>
<feature type="transmembrane region" description="Helical" evidence="2">
    <location>
        <begin position="12"/>
        <end position="33"/>
    </location>
</feature>
<keyword evidence="2" id="KW-0472">Membrane</keyword>
<dbReference type="Proteomes" id="UP000242414">
    <property type="component" value="Unassembled WGS sequence"/>
</dbReference>
<evidence type="ECO:0000256" key="2">
    <source>
        <dbReference type="SAM" id="Phobius"/>
    </source>
</evidence>